<dbReference type="Proteomes" id="UP001154114">
    <property type="component" value="Chromosome 14"/>
</dbReference>
<dbReference type="Gene3D" id="3.90.70.10">
    <property type="entry name" value="Cysteine proteinases"/>
    <property type="match status" value="2"/>
</dbReference>
<keyword evidence="10" id="KW-1185">Reference proteome</keyword>
<feature type="domain" description="PAN2 UCH" evidence="7">
    <location>
        <begin position="1376"/>
        <end position="1787"/>
    </location>
</feature>
<protein>
    <recommendedName>
        <fullName evidence="5">Dynactin subunit 5</fullName>
    </recommendedName>
</protein>
<dbReference type="Pfam" id="PF21711">
    <property type="entry name" value="DCTN5"/>
    <property type="match status" value="1"/>
</dbReference>
<name>A0A9N8KXP4_CHRIL</name>
<comment type="similarity">
    <text evidence="4">Belongs to the dynactin subunits 5/6 family. Dynactin subunit 5 subfamily.</text>
</comment>
<dbReference type="InterPro" id="IPR001680">
    <property type="entry name" value="WD40_rpt"/>
</dbReference>
<proteinExistence type="inferred from homology"/>
<dbReference type="GO" id="GO:0005856">
    <property type="term" value="C:cytoskeleton"/>
    <property type="evidence" value="ECO:0007669"/>
    <property type="project" value="UniProtKB-SubCell"/>
</dbReference>
<evidence type="ECO:0000256" key="1">
    <source>
        <dbReference type="ARBA" id="ARBA00004245"/>
    </source>
</evidence>
<dbReference type="PANTHER" id="PTHR15728:SF0">
    <property type="entry name" value="PAN2-PAN3 DEADENYLATION COMPLEX CATALYTIC SUBUNIT PAN2"/>
    <property type="match status" value="1"/>
</dbReference>
<keyword evidence="3" id="KW-0206">Cytoskeleton</keyword>
<feature type="region of interest" description="Disordered" evidence="6">
    <location>
        <begin position="1720"/>
        <end position="1745"/>
    </location>
</feature>
<dbReference type="Gene3D" id="2.130.10.10">
    <property type="entry name" value="YVTN repeat-like/Quinoprotein amine dehydrogenase"/>
    <property type="match status" value="2"/>
</dbReference>
<dbReference type="EMBL" id="LR824017">
    <property type="protein sequence ID" value="CAD0201467.1"/>
    <property type="molecule type" value="Genomic_DNA"/>
</dbReference>
<gene>
    <name evidence="9" type="ORF">CINC_LOCUS3137</name>
</gene>
<dbReference type="InterPro" id="IPR038765">
    <property type="entry name" value="Papain-like_cys_pep_sf"/>
</dbReference>
<dbReference type="SUPFAM" id="SSF54001">
    <property type="entry name" value="Cysteine proteinases"/>
    <property type="match status" value="1"/>
</dbReference>
<dbReference type="InterPro" id="IPR047125">
    <property type="entry name" value="DCTN5"/>
</dbReference>
<feature type="domain" description="PAN2 UCH" evidence="7">
    <location>
        <begin position="672"/>
        <end position="918"/>
    </location>
</feature>
<dbReference type="InterPro" id="IPR048841">
    <property type="entry name" value="PAN2_N"/>
</dbReference>
<dbReference type="InterPro" id="IPR036322">
    <property type="entry name" value="WD40_repeat_dom_sf"/>
</dbReference>
<dbReference type="SUPFAM" id="SSF50978">
    <property type="entry name" value="WD40 repeat-like"/>
    <property type="match status" value="2"/>
</dbReference>
<evidence type="ECO:0000259" key="8">
    <source>
        <dbReference type="Pfam" id="PF20770"/>
    </source>
</evidence>
<evidence type="ECO:0000256" key="2">
    <source>
        <dbReference type="ARBA" id="ARBA00022490"/>
    </source>
</evidence>
<dbReference type="InterPro" id="IPR050785">
    <property type="entry name" value="PAN2-PAN3_catalytic_subunit"/>
</dbReference>
<evidence type="ECO:0000256" key="5">
    <source>
        <dbReference type="ARBA" id="ARBA00034865"/>
    </source>
</evidence>
<feature type="domain" description="PAN2-PAN3 deadenylation complex catalytic subunit PAN2 N-terminal" evidence="8">
    <location>
        <begin position="205"/>
        <end position="494"/>
    </location>
</feature>
<reference evidence="9" key="1">
    <citation type="submission" date="2021-12" db="EMBL/GenBank/DDBJ databases">
        <authorList>
            <person name="King R."/>
        </authorList>
    </citation>
    <scope>NUCLEOTIDE SEQUENCE</scope>
</reference>
<dbReference type="SMART" id="SM00320">
    <property type="entry name" value="WD40"/>
    <property type="match status" value="6"/>
</dbReference>
<evidence type="ECO:0000256" key="3">
    <source>
        <dbReference type="ARBA" id="ARBA00023212"/>
    </source>
</evidence>
<comment type="subcellular location">
    <subcellularLocation>
        <location evidence="1">Cytoplasm</location>
        <location evidence="1">Cytoskeleton</location>
    </subcellularLocation>
</comment>
<dbReference type="GO" id="GO:0031251">
    <property type="term" value="C:PAN complex"/>
    <property type="evidence" value="ECO:0007669"/>
    <property type="project" value="TreeGrafter"/>
</dbReference>
<dbReference type="SUPFAM" id="SSF51161">
    <property type="entry name" value="Trimeric LpxA-like enzymes"/>
    <property type="match status" value="1"/>
</dbReference>
<dbReference type="InterPro" id="IPR015943">
    <property type="entry name" value="WD40/YVTN_repeat-like_dom_sf"/>
</dbReference>
<dbReference type="PANTHER" id="PTHR15728">
    <property type="entry name" value="DEADENYLATION COMPLEX CATALYTIC SUBUNIT PAN2"/>
    <property type="match status" value="1"/>
</dbReference>
<sequence>MELPDTYYNKSEYVETASGNKVSRQTVLCGSQNIVLHGKVIVQSDAIIRGDLANVKTGRFCIISKGSVIRPPFKKFSKGVAFFPLQMGDHVFVGEHTVVNAAVVGSYVYIGKNVVIGRRCVLKDCCMIEDNSVLPAETVVPSFARYSGSPAKLISTLPEAMPDLMTEFTKSPYTAEYAPQYMVPNQAAEYEVRASVLVDGGDRFGVSAVVFDKYEELIWMGNQGGHVTSYYGPGMQKYTSFQVHESEEVRDIITVEGGIFALTKTALRHQIRRGIPKRTYKSPNMTDMQCLFHVNSSKLLMGGHQNKLIDLDINKMAETVIPIQEEGCAVLRSGGGSLVACGSANGVVALRDLRTPCSAEHTFTAHSACLSDLDMQGDLLITCGFTQSVGMAVAEPYVLVWDVRRIRNGAMDAAWSLATARPPLLLHFLPAFSGRAVALSGDGHVSLLHVNAPDGTDHSVFQVDTHSSVCSVMDVSSTSQALVFGDQAGHLNLFSPQQNHEPVFNNFSRATEFADPVVGLPYVGFSDTTFQYSTVPLPPLSTGSRWFNQLPEEFFKKVYRKPKPIDPEVLKSMKMQGPIGYAPNPRTFKRNQKPYVPDNLEDLNAAKQSESKPTAQPIPKHYQKIELRYNKHGPNDDIEKCNKTGLPGLEATVPNSYCNSMLQFKGKGKVQGMLDTSGGAPCQANNFLRAFRTVPEAAALGLILPDRGADSRVDLIALIQSWNRFILHQIHYEILETRKKEKALLVNSPPKPVRIPQVPKMKLMGPVNGQYGAVQEEYQYTELEFLGPATEFVDCQEELREDGWTGREDGAGDAVTVPVDNHELPNNQQADREESEISQLFAIGRHQLNRCMKCNKEEGRESVVLACALQYPTAARDSTEPRGGFLELVRASLAAKRSTPAWCEHCSRFTPTVQRGRIVRSVYKCRLCGHVTSYYGPGMQKYTSFQVHESEEVRDIITVEGGIFALTKTALRHQIRRGIPKRTYKSPNMTDMQCLFHVNSSKLLMGGHQNKLIDLDINKMAETVIPIQEEGCAVLRSGGGSLVACGSANGVVALRDLRTPCSAEHTFTAHSACLSDLDMQGDLLITCGFTQSVGMAVAEPYVLVWDVRRIRNGAMDAAWSLATARPPLLLHFLPAFSGRAVALSGDGHVSLLHVNAPDGTDHSVFQVDTHSSVCSVMDVSSTSQALVFGDQAGHLNLFSPQQNHEPVFNNFSRATEFADPVVGLPYVGFSDTTFQYSTVPLPPLSTGSRWFNQLPEEFFKKVYRKPKPIDPEVLKSMKMQGPIGYAPNPRTFKRNQKPYVPDNLEDLNAAKQSESKPTAQPIPKHYQKIELRYNKHGPNDDIEKCNKTGLPGLEATVPNSYCNSMLQFKGKGKVQGMLDTSGGAPCQANNFLRAFRTVPEAAALGLILPDRGADSRVDLIALIQSWNRFILHQIHYEILETRKKEKALLVNSPPKPVRIPQVPKMKLMGPVNGQYGAVQEEYQYTELEFLGPATEFVDCQEELREDGWTGREDGAGDAVTVPVDNHELPNNQQADREESEISQLFAIGRHQLNRCMKCNKEEGRESVVLACALQYPTAARDSTEPRGGFLELVRASLAAKRSTPAWCEHCSRFTPTVQRGRIVRLPPILAINCGGATIREKSYWVKGTQKETPEPKRGGGGKPCRYGLHCARPGCHFKHPERPTVQAGSSKNPGQESQCVLPQQLLIRLQSDGDVVINEKSETPAEPLTPNSRADKHKKKNITTQSEEEYRLSAAVICVEDNPKNLVAYIQTAARDVEPVWYLFNDLRSVRLGPWGGPVPTKTPGFSVCKTLEGSRETKAITSATPPAPCRASIVPVSVEEVVQFGAWWKTPCVVLYTAGRALPAHSGTAS</sequence>
<dbReference type="Pfam" id="PF20770">
    <property type="entry name" value="PAN2_N"/>
    <property type="match status" value="2"/>
</dbReference>
<dbReference type="FunFam" id="2.160.10.10:FF:000014">
    <property type="entry name" value="dynactin subunit 5"/>
    <property type="match status" value="1"/>
</dbReference>
<dbReference type="CDD" id="cd03359">
    <property type="entry name" value="LbH_Dynactin_5"/>
    <property type="match status" value="1"/>
</dbReference>
<dbReference type="InterPro" id="IPR011004">
    <property type="entry name" value="Trimer_LpxA-like_sf"/>
</dbReference>
<dbReference type="OrthoDB" id="16516at2759"/>
<dbReference type="Pfam" id="PF13423">
    <property type="entry name" value="UCH_1"/>
    <property type="match status" value="2"/>
</dbReference>
<dbReference type="InterPro" id="IPR028881">
    <property type="entry name" value="PAN2_UCH_dom"/>
</dbReference>
<dbReference type="GO" id="GO:0004535">
    <property type="term" value="F:poly(A)-specific ribonuclease activity"/>
    <property type="evidence" value="ECO:0007669"/>
    <property type="project" value="TreeGrafter"/>
</dbReference>
<evidence type="ECO:0000256" key="4">
    <source>
        <dbReference type="ARBA" id="ARBA00034706"/>
    </source>
</evidence>
<dbReference type="GO" id="GO:0000932">
    <property type="term" value="C:P-body"/>
    <property type="evidence" value="ECO:0007669"/>
    <property type="project" value="TreeGrafter"/>
</dbReference>
<evidence type="ECO:0000256" key="6">
    <source>
        <dbReference type="SAM" id="MobiDB-lite"/>
    </source>
</evidence>
<dbReference type="Gene3D" id="2.160.10.10">
    <property type="entry name" value="Hexapeptide repeat proteins"/>
    <property type="match status" value="1"/>
</dbReference>
<keyword evidence="2" id="KW-0963">Cytoplasm</keyword>
<evidence type="ECO:0000259" key="7">
    <source>
        <dbReference type="Pfam" id="PF13423"/>
    </source>
</evidence>
<evidence type="ECO:0000313" key="10">
    <source>
        <dbReference type="Proteomes" id="UP001154114"/>
    </source>
</evidence>
<organism evidence="9 10">
    <name type="scientific">Chrysodeixis includens</name>
    <name type="common">Soybean looper</name>
    <name type="synonym">Pseudoplusia includens</name>
    <dbReference type="NCBI Taxonomy" id="689277"/>
    <lineage>
        <taxon>Eukaryota</taxon>
        <taxon>Metazoa</taxon>
        <taxon>Ecdysozoa</taxon>
        <taxon>Arthropoda</taxon>
        <taxon>Hexapoda</taxon>
        <taxon>Insecta</taxon>
        <taxon>Pterygota</taxon>
        <taxon>Neoptera</taxon>
        <taxon>Endopterygota</taxon>
        <taxon>Lepidoptera</taxon>
        <taxon>Glossata</taxon>
        <taxon>Ditrysia</taxon>
        <taxon>Noctuoidea</taxon>
        <taxon>Noctuidae</taxon>
        <taxon>Plusiinae</taxon>
        <taxon>Chrysodeixis</taxon>
    </lineage>
</organism>
<dbReference type="GO" id="GO:0000289">
    <property type="term" value="P:nuclear-transcribed mRNA poly(A) tail shortening"/>
    <property type="evidence" value="ECO:0007669"/>
    <property type="project" value="TreeGrafter"/>
</dbReference>
<evidence type="ECO:0000313" key="9">
    <source>
        <dbReference type="EMBL" id="CAD0201467.1"/>
    </source>
</evidence>
<accession>A0A9N8KXP4</accession>
<feature type="domain" description="PAN2-PAN3 deadenylation complex catalytic subunit PAN2 N-terminal" evidence="8">
    <location>
        <begin position="928"/>
        <end position="1198"/>
    </location>
</feature>